<comment type="similarity">
    <text evidence="1 14">Belongs to the PAPS reductase family. CysH subfamily.</text>
</comment>
<comment type="subcellular location">
    <subcellularLocation>
        <location evidence="14">Cytoplasm</location>
    </subcellularLocation>
</comment>
<organism evidence="16 17">
    <name type="scientific">Fluviicola taffensis (strain DSM 16823 / NCIMB 13979 / RW262)</name>
    <dbReference type="NCBI Taxonomy" id="755732"/>
    <lineage>
        <taxon>Bacteria</taxon>
        <taxon>Pseudomonadati</taxon>
        <taxon>Bacteroidota</taxon>
        <taxon>Flavobacteriia</taxon>
        <taxon>Flavobacteriales</taxon>
        <taxon>Crocinitomicaceae</taxon>
        <taxon>Fluviicola</taxon>
    </lineage>
</organism>
<dbReference type="SUPFAM" id="SSF52402">
    <property type="entry name" value="Adenine nucleotide alpha hydrolases-like"/>
    <property type="match status" value="1"/>
</dbReference>
<feature type="binding site" evidence="14">
    <location>
        <position position="196"/>
    </location>
    <ligand>
        <name>[4Fe-4S] cluster</name>
        <dbReference type="ChEBI" id="CHEBI:49883"/>
    </ligand>
</feature>
<dbReference type="PIRSF" id="PIRSF000857">
    <property type="entry name" value="PAPS_reductase"/>
    <property type="match status" value="1"/>
</dbReference>
<evidence type="ECO:0000256" key="3">
    <source>
        <dbReference type="ARBA" id="ARBA00022723"/>
    </source>
</evidence>
<comment type="cofactor">
    <cofactor evidence="14">
        <name>[4Fe-4S] cluster</name>
        <dbReference type="ChEBI" id="CHEBI:49883"/>
    </cofactor>
    <text evidence="14">Binds 1 [4Fe-4S] cluster per subunit.</text>
</comment>
<dbReference type="NCBIfam" id="NF002537">
    <property type="entry name" value="PRK02090.1"/>
    <property type="match status" value="1"/>
</dbReference>
<keyword evidence="5 14" id="KW-0408">Iron</keyword>
<keyword evidence="6 14" id="KW-0411">Iron-sulfur</keyword>
<keyword evidence="17" id="KW-1185">Reference proteome</keyword>
<dbReference type="GO" id="GO:0004604">
    <property type="term" value="F:phosphoadenylyl-sulfate reductase (thioredoxin) activity"/>
    <property type="evidence" value="ECO:0007669"/>
    <property type="project" value="UniProtKB-UniRule"/>
</dbReference>
<sequence length="228" mass="26747">MIEKIKAIAYTNLEDYLSRIASIERVKVAFSSSLSWEDQVLTHAIYSQELPIRVFTLDTGRLFPETYSVIESTRQRYQKKLEVYFPQSQAVENLLTEKGPLSFYESLENRKECCFIRKVEPLNRALKDVDVWITGLRADHSENRAGLELVEWDEQRRIVKVNPLANWSLEEVKEYIKQYNIPYNVLQDKGFISLGCQPCTRAIREGESFRAGRWWWEDNSKKECGLHS</sequence>
<dbReference type="AlphaFoldDB" id="F2IHS8"/>
<evidence type="ECO:0000256" key="9">
    <source>
        <dbReference type="ARBA" id="ARBA00024386"/>
    </source>
</evidence>
<evidence type="ECO:0000256" key="4">
    <source>
        <dbReference type="ARBA" id="ARBA00023002"/>
    </source>
</evidence>
<comment type="catalytic activity">
    <reaction evidence="13 14">
        <text>[thioredoxin]-disulfide + sulfite + AMP + 2 H(+) = adenosine 5'-phosphosulfate + [thioredoxin]-dithiol</text>
        <dbReference type="Rhea" id="RHEA:21976"/>
        <dbReference type="Rhea" id="RHEA-COMP:10698"/>
        <dbReference type="Rhea" id="RHEA-COMP:10700"/>
        <dbReference type="ChEBI" id="CHEBI:15378"/>
        <dbReference type="ChEBI" id="CHEBI:17359"/>
        <dbReference type="ChEBI" id="CHEBI:29950"/>
        <dbReference type="ChEBI" id="CHEBI:50058"/>
        <dbReference type="ChEBI" id="CHEBI:58243"/>
        <dbReference type="ChEBI" id="CHEBI:456215"/>
        <dbReference type="EC" id="1.8.4.10"/>
    </reaction>
</comment>
<evidence type="ECO:0000256" key="11">
    <source>
        <dbReference type="ARBA" id="ARBA00030894"/>
    </source>
</evidence>
<reference evidence="17" key="2">
    <citation type="submission" date="2011-02" db="EMBL/GenBank/DDBJ databases">
        <title>The complete genome of Fluviicola taffensis DSM 16823.</title>
        <authorList>
            <consortium name="US DOE Joint Genome Institute (JGI-PGF)"/>
            <person name="Lucas S."/>
            <person name="Copeland A."/>
            <person name="Lapidus A."/>
            <person name="Bruce D."/>
            <person name="Goodwin L."/>
            <person name="Pitluck S."/>
            <person name="Kyrpides N."/>
            <person name="Mavromatis K."/>
            <person name="Ivanova N."/>
            <person name="Mikhailova N."/>
            <person name="Pagani I."/>
            <person name="Chertkov O."/>
            <person name="Detter J.C."/>
            <person name="Han C."/>
            <person name="Tapia R."/>
            <person name="Land M."/>
            <person name="Hauser L."/>
            <person name="Markowitz V."/>
            <person name="Cheng J.-F."/>
            <person name="Hugenholtz P."/>
            <person name="Woyke T."/>
            <person name="Wu D."/>
            <person name="Tindall B."/>
            <person name="Pomrenke H.G."/>
            <person name="Brambilla E."/>
            <person name="Klenk H.-P."/>
            <person name="Eisen J.A."/>
        </authorList>
    </citation>
    <scope>NUCLEOTIDE SEQUENCE [LARGE SCALE GENOMIC DNA]</scope>
    <source>
        <strain evidence="17">DSM 16823 / RW262 / RW262</strain>
    </source>
</reference>
<feature type="binding site" evidence="14">
    <location>
        <position position="199"/>
    </location>
    <ligand>
        <name>[4Fe-4S] cluster</name>
        <dbReference type="ChEBI" id="CHEBI:49883"/>
    </ligand>
</feature>
<dbReference type="InterPro" id="IPR014729">
    <property type="entry name" value="Rossmann-like_a/b/a_fold"/>
</dbReference>
<dbReference type="GO" id="GO:0046872">
    <property type="term" value="F:metal ion binding"/>
    <property type="evidence" value="ECO:0007669"/>
    <property type="project" value="UniProtKB-KW"/>
</dbReference>
<comment type="pathway">
    <text evidence="8 14">Sulfur metabolism; hydrogen sulfide biosynthesis; sulfite from sulfate.</text>
</comment>
<dbReference type="HAMAP" id="MF_00063">
    <property type="entry name" value="CysH"/>
    <property type="match status" value="1"/>
</dbReference>
<dbReference type="PANTHER" id="PTHR46482">
    <property type="entry name" value="5'-ADENYLYLSULFATE REDUCTASE 3, CHLOROPLASTIC"/>
    <property type="match status" value="1"/>
</dbReference>
<evidence type="ECO:0000256" key="12">
    <source>
        <dbReference type="ARBA" id="ARBA00032041"/>
    </source>
</evidence>
<feature type="domain" description="Phosphoadenosine phosphosulphate reductase" evidence="15">
    <location>
        <begin position="28"/>
        <end position="202"/>
    </location>
</feature>
<dbReference type="HOGENOM" id="CLU_044089_1_0_10"/>
<evidence type="ECO:0000313" key="16">
    <source>
        <dbReference type="EMBL" id="AEA45887.1"/>
    </source>
</evidence>
<dbReference type="GO" id="GO:0051539">
    <property type="term" value="F:4 iron, 4 sulfur cluster binding"/>
    <property type="evidence" value="ECO:0007669"/>
    <property type="project" value="UniProtKB-UniRule"/>
</dbReference>
<dbReference type="STRING" id="755732.Fluta_3923"/>
<evidence type="ECO:0000256" key="14">
    <source>
        <dbReference type="HAMAP-Rule" id="MF_00063"/>
    </source>
</evidence>
<feature type="binding site" evidence="14">
    <location>
        <position position="113"/>
    </location>
    <ligand>
        <name>[4Fe-4S] cluster</name>
        <dbReference type="ChEBI" id="CHEBI:49883"/>
    </ligand>
</feature>
<dbReference type="CDD" id="cd23945">
    <property type="entry name" value="PAPS_reductase"/>
    <property type="match status" value="1"/>
</dbReference>
<name>F2IHS8_FLUTR</name>
<dbReference type="eggNOG" id="COG0175">
    <property type="taxonomic scope" value="Bacteria"/>
</dbReference>
<dbReference type="GO" id="GO:0019379">
    <property type="term" value="P:sulfate assimilation, phosphoadenylyl sulfate reduction by phosphoadenylyl-sulfate reductase (thioredoxin)"/>
    <property type="evidence" value="ECO:0007669"/>
    <property type="project" value="UniProtKB-UniRule"/>
</dbReference>
<dbReference type="EMBL" id="CP002542">
    <property type="protein sequence ID" value="AEA45887.1"/>
    <property type="molecule type" value="Genomic_DNA"/>
</dbReference>
<dbReference type="OrthoDB" id="9794018at2"/>
<feature type="active site" description="Nucleophile; cysteine thiosulfonate intermediate" evidence="14">
    <location>
        <position position="224"/>
    </location>
</feature>
<dbReference type="PANTHER" id="PTHR46482:SF9">
    <property type="entry name" value="5'-ADENYLYLSULFATE REDUCTASE 1, CHLOROPLASTIC"/>
    <property type="match status" value="1"/>
</dbReference>
<evidence type="ECO:0000256" key="8">
    <source>
        <dbReference type="ARBA" id="ARBA00024327"/>
    </source>
</evidence>
<dbReference type="RefSeq" id="WP_013688645.1">
    <property type="nucleotide sequence ID" value="NC_015321.1"/>
</dbReference>
<accession>F2IHS8</accession>
<comment type="function">
    <text evidence="7 14">Catalyzes the formation of sulfite from adenosine 5'-phosphosulfate (APS) using thioredoxin as an electron donor.</text>
</comment>
<dbReference type="GO" id="GO:0043866">
    <property type="term" value="F:adenylyl-sulfate reductase (thioredoxin) activity"/>
    <property type="evidence" value="ECO:0007669"/>
    <property type="project" value="UniProtKB-EC"/>
</dbReference>
<gene>
    <name evidence="14" type="primary">cysH</name>
    <name evidence="16" type="ordered locus">Fluta_3923</name>
</gene>
<dbReference type="InterPro" id="IPR011798">
    <property type="entry name" value="APS_reductase"/>
</dbReference>
<evidence type="ECO:0000313" key="17">
    <source>
        <dbReference type="Proteomes" id="UP000007463"/>
    </source>
</evidence>
<evidence type="ECO:0000256" key="10">
    <source>
        <dbReference type="ARBA" id="ARBA00029514"/>
    </source>
</evidence>
<dbReference type="EC" id="1.8.4.10" evidence="9 14"/>
<evidence type="ECO:0000256" key="5">
    <source>
        <dbReference type="ARBA" id="ARBA00023004"/>
    </source>
</evidence>
<dbReference type="KEGG" id="fte:Fluta_3923"/>
<dbReference type="GO" id="GO:0070814">
    <property type="term" value="P:hydrogen sulfide biosynthetic process"/>
    <property type="evidence" value="ECO:0007669"/>
    <property type="project" value="UniProtKB-UniRule"/>
</dbReference>
<dbReference type="InterPro" id="IPR004511">
    <property type="entry name" value="PAPS/APS_Rdtase"/>
</dbReference>
<keyword evidence="2 14" id="KW-0963">Cytoplasm</keyword>
<dbReference type="GO" id="GO:0005737">
    <property type="term" value="C:cytoplasm"/>
    <property type="evidence" value="ECO:0007669"/>
    <property type="project" value="UniProtKB-SubCell"/>
</dbReference>
<keyword evidence="4 14" id="KW-0560">Oxidoreductase</keyword>
<evidence type="ECO:0000256" key="6">
    <source>
        <dbReference type="ARBA" id="ARBA00023014"/>
    </source>
</evidence>
<evidence type="ECO:0000259" key="15">
    <source>
        <dbReference type="Pfam" id="PF01507"/>
    </source>
</evidence>
<protein>
    <recommendedName>
        <fullName evidence="10 14">Adenosine 5'-phosphosulfate reductase</fullName>
        <shortName evidence="14">APS reductase</shortName>
        <ecNumber evidence="9 14">1.8.4.10</ecNumber>
    </recommendedName>
    <alternativeName>
        <fullName evidence="12 14">5'-adenylylsulfate reductase</fullName>
    </alternativeName>
    <alternativeName>
        <fullName evidence="11 14">Thioredoxin-dependent 5'-adenylylsulfate reductase</fullName>
    </alternativeName>
</protein>
<evidence type="ECO:0000256" key="7">
    <source>
        <dbReference type="ARBA" id="ARBA00024298"/>
    </source>
</evidence>
<reference evidence="16 17" key="1">
    <citation type="journal article" date="2011" name="Stand. Genomic Sci.">
        <title>Complete genome sequence of the gliding freshwater bacterium Fluviicola taffensis type strain (RW262).</title>
        <authorList>
            <person name="Woyke T."/>
            <person name="Chertkov O."/>
            <person name="Lapidus A."/>
            <person name="Nolan M."/>
            <person name="Lucas S."/>
            <person name="Del Rio T.G."/>
            <person name="Tice H."/>
            <person name="Cheng J.F."/>
            <person name="Tapia R."/>
            <person name="Han C."/>
            <person name="Goodwin L."/>
            <person name="Pitluck S."/>
            <person name="Liolios K."/>
            <person name="Pagani I."/>
            <person name="Ivanova N."/>
            <person name="Huntemann M."/>
            <person name="Mavromatis K."/>
            <person name="Mikhailova N."/>
            <person name="Pati A."/>
            <person name="Chen A."/>
            <person name="Palaniappan K."/>
            <person name="Land M."/>
            <person name="Hauser L."/>
            <person name="Brambilla E.M."/>
            <person name="Rohde M."/>
            <person name="Mwirichia R."/>
            <person name="Sikorski J."/>
            <person name="Tindall B.J."/>
            <person name="Goker M."/>
            <person name="Bristow J."/>
            <person name="Eisen J.A."/>
            <person name="Markowitz V."/>
            <person name="Hugenholtz P."/>
            <person name="Klenk H.P."/>
            <person name="Kyrpides N.C."/>
        </authorList>
    </citation>
    <scope>NUCLEOTIDE SEQUENCE [LARGE SCALE GENOMIC DNA]</scope>
    <source>
        <strain evidence="17">DSM 16823 / RW262 / RW262</strain>
    </source>
</reference>
<dbReference type="Proteomes" id="UP000007463">
    <property type="component" value="Chromosome"/>
</dbReference>
<dbReference type="InterPro" id="IPR002500">
    <property type="entry name" value="PAPS_reduct_dom"/>
</dbReference>
<dbReference type="Gene3D" id="3.40.50.620">
    <property type="entry name" value="HUPs"/>
    <property type="match status" value="1"/>
</dbReference>
<dbReference type="NCBIfam" id="TIGR02055">
    <property type="entry name" value="APS_reductase"/>
    <property type="match status" value="1"/>
</dbReference>
<evidence type="ECO:0000256" key="2">
    <source>
        <dbReference type="ARBA" id="ARBA00022490"/>
    </source>
</evidence>
<dbReference type="GO" id="GO:0019344">
    <property type="term" value="P:cysteine biosynthetic process"/>
    <property type="evidence" value="ECO:0007669"/>
    <property type="project" value="InterPro"/>
</dbReference>
<evidence type="ECO:0000256" key="13">
    <source>
        <dbReference type="ARBA" id="ARBA00048441"/>
    </source>
</evidence>
<dbReference type="Pfam" id="PF01507">
    <property type="entry name" value="PAPS_reduct"/>
    <property type="match status" value="1"/>
</dbReference>
<proteinExistence type="inferred from homology"/>
<evidence type="ECO:0000256" key="1">
    <source>
        <dbReference type="ARBA" id="ARBA00009732"/>
    </source>
</evidence>
<keyword evidence="3 14" id="KW-0479">Metal-binding</keyword>
<feature type="binding site" evidence="14">
    <location>
        <position position="114"/>
    </location>
    <ligand>
        <name>[4Fe-4S] cluster</name>
        <dbReference type="ChEBI" id="CHEBI:49883"/>
    </ligand>
</feature>